<feature type="transmembrane region" description="Helical" evidence="2">
    <location>
        <begin position="38"/>
        <end position="70"/>
    </location>
</feature>
<evidence type="ECO:0000256" key="2">
    <source>
        <dbReference type="SAM" id="Phobius"/>
    </source>
</evidence>
<organism evidence="3 4">
    <name type="scientific">Lentinula aff. detonsa</name>
    <dbReference type="NCBI Taxonomy" id="2804958"/>
    <lineage>
        <taxon>Eukaryota</taxon>
        <taxon>Fungi</taxon>
        <taxon>Dikarya</taxon>
        <taxon>Basidiomycota</taxon>
        <taxon>Agaricomycotina</taxon>
        <taxon>Agaricomycetes</taxon>
        <taxon>Agaricomycetidae</taxon>
        <taxon>Agaricales</taxon>
        <taxon>Marasmiineae</taxon>
        <taxon>Omphalotaceae</taxon>
        <taxon>Lentinula</taxon>
    </lineage>
</organism>
<feature type="transmembrane region" description="Helical" evidence="2">
    <location>
        <begin position="90"/>
        <end position="109"/>
    </location>
</feature>
<accession>A0AA38KRA4</accession>
<reference evidence="3" key="1">
    <citation type="submission" date="2022-08" db="EMBL/GenBank/DDBJ databases">
        <authorList>
            <consortium name="DOE Joint Genome Institute"/>
            <person name="Min B."/>
            <person name="Riley R."/>
            <person name="Sierra-Patev S."/>
            <person name="Naranjo-Ortiz M."/>
            <person name="Looney B."/>
            <person name="Konkel Z."/>
            <person name="Slot J.C."/>
            <person name="Sakamoto Y."/>
            <person name="Steenwyk J.L."/>
            <person name="Rokas A."/>
            <person name="Carro J."/>
            <person name="Camarero S."/>
            <person name="Ferreira P."/>
            <person name="Molpeceres G."/>
            <person name="Ruiz-Duenas F.J."/>
            <person name="Serrano A."/>
            <person name="Henrissat B."/>
            <person name="Drula E."/>
            <person name="Hughes K.W."/>
            <person name="Mata J.L."/>
            <person name="Ishikawa N.K."/>
            <person name="Vargas-Isla R."/>
            <person name="Ushijima S."/>
            <person name="Smith C.A."/>
            <person name="Ahrendt S."/>
            <person name="Andreopoulos W."/>
            <person name="He G."/>
            <person name="Labutti K."/>
            <person name="Lipzen A."/>
            <person name="Ng V."/>
            <person name="Sandor L."/>
            <person name="Barry K."/>
            <person name="Martinez A.T."/>
            <person name="Xiao Y."/>
            <person name="Gibbons J.G."/>
            <person name="Terashima K."/>
            <person name="Hibbett D.S."/>
            <person name="Grigoriev I.V."/>
        </authorList>
    </citation>
    <scope>NUCLEOTIDE SEQUENCE</scope>
    <source>
        <strain evidence="3">TFB10291</strain>
    </source>
</reference>
<comment type="caution">
    <text evidence="3">The sequence shown here is derived from an EMBL/GenBank/DDBJ whole genome shotgun (WGS) entry which is preliminary data.</text>
</comment>
<keyword evidence="2" id="KW-0812">Transmembrane</keyword>
<keyword evidence="2" id="KW-0472">Membrane</keyword>
<protein>
    <submittedName>
        <fullName evidence="3">Uncharacterized protein</fullName>
    </submittedName>
</protein>
<keyword evidence="4" id="KW-1185">Reference proteome</keyword>
<keyword evidence="2" id="KW-1133">Transmembrane helix</keyword>
<name>A0AA38KRA4_9AGAR</name>
<evidence type="ECO:0000256" key="1">
    <source>
        <dbReference type="SAM" id="MobiDB-lite"/>
    </source>
</evidence>
<feature type="region of interest" description="Disordered" evidence="1">
    <location>
        <begin position="282"/>
        <end position="315"/>
    </location>
</feature>
<dbReference type="Proteomes" id="UP001163798">
    <property type="component" value="Unassembled WGS sequence"/>
</dbReference>
<evidence type="ECO:0000313" key="4">
    <source>
        <dbReference type="Proteomes" id="UP001163798"/>
    </source>
</evidence>
<dbReference type="EMBL" id="MU793385">
    <property type="protein sequence ID" value="KAJ3784236.1"/>
    <property type="molecule type" value="Genomic_DNA"/>
</dbReference>
<evidence type="ECO:0000313" key="3">
    <source>
        <dbReference type="EMBL" id="KAJ3784236.1"/>
    </source>
</evidence>
<proteinExistence type="predicted"/>
<dbReference type="AlphaFoldDB" id="A0AA38KRA4"/>
<feature type="compositionally biased region" description="Polar residues" evidence="1">
    <location>
        <begin position="303"/>
        <end position="314"/>
    </location>
</feature>
<sequence>MPSRRTTTDEQPNSLDSSSPLPPSLCWRHQRLCIGTHIHLFLIVLSFITALIILSEILLSYPQILISFLLPDASWTQLELLNIKLETTEWHMHVLASALACSAFVYLWYKLFVLAFKSTLRLRNFFGVGHRGHSPGSSVSVESLNADNSVRNYTFCCICPMGSRHEDLRAYVSFLLLVIIMNDSIYNRPRELPLSSFSPHALLSALPFPWLVHSHLFEFLSAILPNTVIRLISMARRTFFISAAEVSILHFILNTMSHHCLSPFLESSARLENRPFETFTDLPAASLTGPNPHGRGLDESVQPGKNSELNTPESIESKSDLGQAFYTSSSDGLPRYIISASTCVHCTESSRLDVLPWVCEPNTFSSCCRCVHFEAQGAQGR</sequence>
<gene>
    <name evidence="3" type="ORF">GGU10DRAFT_34228</name>
</gene>
<feature type="region of interest" description="Disordered" evidence="1">
    <location>
        <begin position="1"/>
        <end position="20"/>
    </location>
</feature>